<dbReference type="SUPFAM" id="SSF53254">
    <property type="entry name" value="Phosphoglycerate mutase-like"/>
    <property type="match status" value="1"/>
</dbReference>
<evidence type="ECO:0008006" key="6">
    <source>
        <dbReference type="Google" id="ProtNLM"/>
    </source>
</evidence>
<dbReference type="InterPro" id="IPR001345">
    <property type="entry name" value="PG/BPGM_mutase_AS"/>
</dbReference>
<dbReference type="GO" id="GO:0004331">
    <property type="term" value="F:fructose-2,6-bisphosphate 2-phosphatase activity"/>
    <property type="evidence" value="ECO:0007669"/>
    <property type="project" value="TreeGrafter"/>
</dbReference>
<feature type="binding site" evidence="3">
    <location>
        <begin position="11"/>
        <end position="18"/>
    </location>
    <ligand>
        <name>substrate</name>
    </ligand>
</feature>
<keyword evidence="1" id="KW-0378">Hydrolase</keyword>
<name>A0A1E5GB26_9ENTE</name>
<dbReference type="GO" id="GO:0043456">
    <property type="term" value="P:regulation of pentose-phosphate shunt"/>
    <property type="evidence" value="ECO:0007669"/>
    <property type="project" value="TreeGrafter"/>
</dbReference>
<sequence length="214" mass="24407">MNSTVTFYVARHGETLLNHLHKAQGWADSPLTESGIQTATQLGQQLKNVQFSSAFSSDTSRALQTGKTILTAQGQNELQVITDKRLREWCLGCWEAENNSKFISSMMNELQIQNDFSELNFRLPEVHEIIYKSDTTGMVEPFHMITDRLESFLKETGDHLIHLNNPNVLIVTHAFAIKTLMHLFSKEMLRKKPKIKNVDIISIKWDGKSFSILT</sequence>
<dbReference type="PROSITE" id="PS00175">
    <property type="entry name" value="PG_MUTASE"/>
    <property type="match status" value="1"/>
</dbReference>
<dbReference type="CDD" id="cd07067">
    <property type="entry name" value="HP_PGM_like"/>
    <property type="match status" value="1"/>
</dbReference>
<dbReference type="Gene3D" id="3.40.50.1240">
    <property type="entry name" value="Phosphoglycerate mutase-like"/>
    <property type="match status" value="1"/>
</dbReference>
<dbReference type="GO" id="GO:0005829">
    <property type="term" value="C:cytosol"/>
    <property type="evidence" value="ECO:0007669"/>
    <property type="project" value="TreeGrafter"/>
</dbReference>
<dbReference type="PIRSF" id="PIRSF000709">
    <property type="entry name" value="6PFK_2-Ptase"/>
    <property type="match status" value="1"/>
</dbReference>
<comment type="caution">
    <text evidence="4">The sequence shown here is derived from an EMBL/GenBank/DDBJ whole genome shotgun (WGS) entry which is preliminary data.</text>
</comment>
<evidence type="ECO:0000313" key="4">
    <source>
        <dbReference type="EMBL" id="OEG09867.1"/>
    </source>
</evidence>
<dbReference type="AlphaFoldDB" id="A0A1E5GB26"/>
<evidence type="ECO:0000256" key="3">
    <source>
        <dbReference type="PIRSR" id="PIRSR613078-2"/>
    </source>
</evidence>
<dbReference type="InterPro" id="IPR029033">
    <property type="entry name" value="His_PPase_superfam"/>
</dbReference>
<protein>
    <recommendedName>
        <fullName evidence="6">Phosphoglycerate mutase</fullName>
    </recommendedName>
</protein>
<organism evidence="4 5">
    <name type="scientific">Enterococcus termitis</name>
    <dbReference type="NCBI Taxonomy" id="332950"/>
    <lineage>
        <taxon>Bacteria</taxon>
        <taxon>Bacillati</taxon>
        <taxon>Bacillota</taxon>
        <taxon>Bacilli</taxon>
        <taxon>Lactobacillales</taxon>
        <taxon>Enterococcaceae</taxon>
        <taxon>Enterococcus</taxon>
    </lineage>
</organism>
<dbReference type="SMART" id="SM00855">
    <property type="entry name" value="PGAM"/>
    <property type="match status" value="1"/>
</dbReference>
<dbReference type="GO" id="GO:0045820">
    <property type="term" value="P:negative regulation of glycolytic process"/>
    <property type="evidence" value="ECO:0007669"/>
    <property type="project" value="TreeGrafter"/>
</dbReference>
<dbReference type="RefSeq" id="WP_069664620.1">
    <property type="nucleotide sequence ID" value="NZ_JBHUJJ010000001.1"/>
</dbReference>
<dbReference type="PANTHER" id="PTHR46517">
    <property type="entry name" value="FRUCTOSE-2,6-BISPHOSPHATASE TIGAR"/>
    <property type="match status" value="1"/>
</dbReference>
<dbReference type="PANTHER" id="PTHR46517:SF1">
    <property type="entry name" value="FRUCTOSE-2,6-BISPHOSPHATASE TIGAR"/>
    <property type="match status" value="1"/>
</dbReference>
<gene>
    <name evidence="4" type="ORF">BCR25_10205</name>
</gene>
<feature type="active site" description="Proton donor/acceptor" evidence="2">
    <location>
        <position position="88"/>
    </location>
</feature>
<dbReference type="EMBL" id="MIJY01000044">
    <property type="protein sequence ID" value="OEG09867.1"/>
    <property type="molecule type" value="Genomic_DNA"/>
</dbReference>
<evidence type="ECO:0000256" key="1">
    <source>
        <dbReference type="ARBA" id="ARBA00022801"/>
    </source>
</evidence>
<feature type="active site" description="Tele-phosphohistidine intermediate" evidence="2">
    <location>
        <position position="12"/>
    </location>
</feature>
<accession>A0A1E5GB26</accession>
<dbReference type="Pfam" id="PF00300">
    <property type="entry name" value="His_Phos_1"/>
    <property type="match status" value="1"/>
</dbReference>
<feature type="binding site" evidence="3">
    <location>
        <position position="61"/>
    </location>
    <ligand>
        <name>substrate</name>
    </ligand>
</feature>
<evidence type="ECO:0000313" key="5">
    <source>
        <dbReference type="Proteomes" id="UP000095094"/>
    </source>
</evidence>
<proteinExistence type="predicted"/>
<keyword evidence="5" id="KW-1185">Reference proteome</keyword>
<dbReference type="InterPro" id="IPR051695">
    <property type="entry name" value="Phosphoglycerate_Mutase"/>
</dbReference>
<dbReference type="PATRIC" id="fig|332950.4.peg.3388"/>
<dbReference type="Proteomes" id="UP000095094">
    <property type="component" value="Unassembled WGS sequence"/>
</dbReference>
<evidence type="ECO:0000256" key="2">
    <source>
        <dbReference type="PIRSR" id="PIRSR613078-1"/>
    </source>
</evidence>
<dbReference type="OrthoDB" id="4131070at2"/>
<reference evidence="5" key="1">
    <citation type="submission" date="2016-09" db="EMBL/GenBank/DDBJ databases">
        <authorList>
            <person name="Gulvik C.A."/>
        </authorList>
    </citation>
    <scope>NUCLEOTIDE SEQUENCE [LARGE SCALE GENOMIC DNA]</scope>
    <source>
        <strain evidence="5">LMG 8895</strain>
    </source>
</reference>
<dbReference type="InterPro" id="IPR013078">
    <property type="entry name" value="His_Pase_superF_clade-1"/>
</dbReference>